<dbReference type="GO" id="GO:0016020">
    <property type="term" value="C:membrane"/>
    <property type="evidence" value="ECO:0007669"/>
    <property type="project" value="UniProtKB-SubCell"/>
</dbReference>
<gene>
    <name evidence="13" type="primary">ctaA</name>
    <name evidence="13" type="ORF">GCM10011511_36840</name>
</gene>
<evidence type="ECO:0000256" key="3">
    <source>
        <dbReference type="ARBA" id="ARBA00022692"/>
    </source>
</evidence>
<dbReference type="GO" id="GO:0120547">
    <property type="term" value="F:heme A synthase activity"/>
    <property type="evidence" value="ECO:0007669"/>
    <property type="project" value="UniProtKB-EC"/>
</dbReference>
<comment type="catalytic activity">
    <reaction evidence="11">
        <text>Fe(II)-heme o + 2 A + H2O = Fe(II)-heme a + 2 AH2</text>
        <dbReference type="Rhea" id="RHEA:63388"/>
        <dbReference type="ChEBI" id="CHEBI:13193"/>
        <dbReference type="ChEBI" id="CHEBI:15377"/>
        <dbReference type="ChEBI" id="CHEBI:17499"/>
        <dbReference type="ChEBI" id="CHEBI:60530"/>
        <dbReference type="ChEBI" id="CHEBI:61715"/>
        <dbReference type="EC" id="1.17.99.9"/>
    </reaction>
    <physiologicalReaction direction="left-to-right" evidence="11">
        <dbReference type="Rhea" id="RHEA:63389"/>
    </physiologicalReaction>
</comment>
<dbReference type="PANTHER" id="PTHR23289:SF2">
    <property type="entry name" value="CYTOCHROME C OXIDASE ASSEMBLY PROTEIN COX15 HOMOLOG"/>
    <property type="match status" value="1"/>
</dbReference>
<keyword evidence="7" id="KW-0408">Iron</keyword>
<dbReference type="GO" id="GO:0006784">
    <property type="term" value="P:heme A biosynthetic process"/>
    <property type="evidence" value="ECO:0007669"/>
    <property type="project" value="InterPro"/>
</dbReference>
<comment type="pathway">
    <text evidence="10">Porphyrin-containing compound metabolism; heme A biosynthesis; heme A from heme O: step 1/1.</text>
</comment>
<feature type="transmembrane region" description="Helical" evidence="12">
    <location>
        <begin position="26"/>
        <end position="46"/>
    </location>
</feature>
<dbReference type="Pfam" id="PF02628">
    <property type="entry name" value="COX15-CtaA"/>
    <property type="match status" value="1"/>
</dbReference>
<feature type="transmembrane region" description="Helical" evidence="12">
    <location>
        <begin position="111"/>
        <end position="129"/>
    </location>
</feature>
<feature type="transmembrane region" description="Helical" evidence="12">
    <location>
        <begin position="215"/>
        <end position="235"/>
    </location>
</feature>
<dbReference type="AlphaFoldDB" id="A0A8J2UFT7"/>
<keyword evidence="4" id="KW-0479">Metal-binding</keyword>
<dbReference type="InterPro" id="IPR023754">
    <property type="entry name" value="HemeA_Synthase_type2"/>
</dbReference>
<feature type="transmembrane region" description="Helical" evidence="12">
    <location>
        <begin position="141"/>
        <end position="163"/>
    </location>
</feature>
<accession>A0A8J2UFT7</accession>
<evidence type="ECO:0000256" key="10">
    <source>
        <dbReference type="ARBA" id="ARBA00044501"/>
    </source>
</evidence>
<sequence>MKFVWIKIENFTPAMESYTRSSSRPVAIWVYTGVIMLLVQVILGGITRLTGSGLSITEWKVVTGALPPINAAQWQDAFDKYRQTPQFRLINSDFTLPDFKFIFFWEWFHRFWARLVGVVFLVGFVWLLLKKKLQPAMIRPLIILFLLGALQGAIGWVMVASGLTGDAIYVAPTKLGLHFVFALGLVVYAFWFALDLSVAPGARLLNRQTSTLRRWTVVILILLFFQLLYGALMAGHKAAAVAPTWPTINGSWLPDGVFSQHPLFRDLVGNPFTVHFIHRTLAYTLFLCVLAWTAAALHVRRPVPDSFRRLRWLPLLVVSLQIVLGISSLLTSPGIIAHQWVAFDWLALFHQMTGLLFLLTMVGMLYLVVPDHKSHSVTV</sequence>
<feature type="transmembrane region" description="Helical" evidence="12">
    <location>
        <begin position="312"/>
        <end position="336"/>
    </location>
</feature>
<feature type="transmembrane region" description="Helical" evidence="12">
    <location>
        <begin position="175"/>
        <end position="194"/>
    </location>
</feature>
<proteinExistence type="inferred from homology"/>
<dbReference type="EMBL" id="BMJC01000004">
    <property type="protein sequence ID" value="GGB09919.1"/>
    <property type="molecule type" value="Genomic_DNA"/>
</dbReference>
<evidence type="ECO:0000256" key="2">
    <source>
        <dbReference type="ARBA" id="ARBA00004141"/>
    </source>
</evidence>
<keyword evidence="8" id="KW-0350">Heme biosynthesis</keyword>
<keyword evidence="3 12" id="KW-0812">Transmembrane</keyword>
<organism evidence="13 14">
    <name type="scientific">Puia dinghuensis</name>
    <dbReference type="NCBI Taxonomy" id="1792502"/>
    <lineage>
        <taxon>Bacteria</taxon>
        <taxon>Pseudomonadati</taxon>
        <taxon>Bacteroidota</taxon>
        <taxon>Chitinophagia</taxon>
        <taxon>Chitinophagales</taxon>
        <taxon>Chitinophagaceae</taxon>
        <taxon>Puia</taxon>
    </lineage>
</organism>
<evidence type="ECO:0000313" key="14">
    <source>
        <dbReference type="Proteomes" id="UP000607559"/>
    </source>
</evidence>
<protein>
    <submittedName>
        <fullName evidence="13">Heme A synthase</fullName>
    </submittedName>
</protein>
<dbReference type="InterPro" id="IPR003780">
    <property type="entry name" value="COX15/CtaA_fam"/>
</dbReference>
<evidence type="ECO:0000256" key="9">
    <source>
        <dbReference type="ARBA" id="ARBA00023136"/>
    </source>
</evidence>
<dbReference type="GO" id="GO:0046872">
    <property type="term" value="F:metal ion binding"/>
    <property type="evidence" value="ECO:0007669"/>
    <property type="project" value="UniProtKB-KW"/>
</dbReference>
<keyword evidence="5 12" id="KW-1133">Transmembrane helix</keyword>
<dbReference type="PANTHER" id="PTHR23289">
    <property type="entry name" value="CYTOCHROME C OXIDASE ASSEMBLY PROTEIN COX15"/>
    <property type="match status" value="1"/>
</dbReference>
<dbReference type="HAMAP" id="MF_01665">
    <property type="entry name" value="HemeA_synth_type2"/>
    <property type="match status" value="1"/>
</dbReference>
<evidence type="ECO:0000256" key="8">
    <source>
        <dbReference type="ARBA" id="ARBA00023133"/>
    </source>
</evidence>
<evidence type="ECO:0000313" key="13">
    <source>
        <dbReference type="EMBL" id="GGB09919.1"/>
    </source>
</evidence>
<evidence type="ECO:0000256" key="12">
    <source>
        <dbReference type="SAM" id="Phobius"/>
    </source>
</evidence>
<reference evidence="13" key="2">
    <citation type="submission" date="2020-09" db="EMBL/GenBank/DDBJ databases">
        <authorList>
            <person name="Sun Q."/>
            <person name="Zhou Y."/>
        </authorList>
    </citation>
    <scope>NUCLEOTIDE SEQUENCE</scope>
    <source>
        <strain evidence="13">CGMCC 1.15448</strain>
    </source>
</reference>
<reference evidence="13" key="1">
    <citation type="journal article" date="2014" name="Int. J. Syst. Evol. Microbiol.">
        <title>Complete genome sequence of Corynebacterium casei LMG S-19264T (=DSM 44701T), isolated from a smear-ripened cheese.</title>
        <authorList>
            <consortium name="US DOE Joint Genome Institute (JGI-PGF)"/>
            <person name="Walter F."/>
            <person name="Albersmeier A."/>
            <person name="Kalinowski J."/>
            <person name="Ruckert C."/>
        </authorList>
    </citation>
    <scope>NUCLEOTIDE SEQUENCE</scope>
    <source>
        <strain evidence="13">CGMCC 1.15448</strain>
    </source>
</reference>
<evidence type="ECO:0000256" key="6">
    <source>
        <dbReference type="ARBA" id="ARBA00023002"/>
    </source>
</evidence>
<evidence type="ECO:0000256" key="11">
    <source>
        <dbReference type="ARBA" id="ARBA00048044"/>
    </source>
</evidence>
<feature type="transmembrane region" description="Helical" evidence="12">
    <location>
        <begin position="348"/>
        <end position="369"/>
    </location>
</feature>
<comment type="caution">
    <text evidence="13">The sequence shown here is derived from an EMBL/GenBank/DDBJ whole genome shotgun (WGS) entry which is preliminary data.</text>
</comment>
<keyword evidence="6" id="KW-0560">Oxidoreductase</keyword>
<evidence type="ECO:0000256" key="5">
    <source>
        <dbReference type="ARBA" id="ARBA00022989"/>
    </source>
</evidence>
<dbReference type="Proteomes" id="UP000607559">
    <property type="component" value="Unassembled WGS sequence"/>
</dbReference>
<name>A0A8J2UFT7_9BACT</name>
<evidence type="ECO:0000256" key="4">
    <source>
        <dbReference type="ARBA" id="ARBA00022723"/>
    </source>
</evidence>
<evidence type="ECO:0000256" key="7">
    <source>
        <dbReference type="ARBA" id="ARBA00023004"/>
    </source>
</evidence>
<comment type="subcellular location">
    <subcellularLocation>
        <location evidence="2">Membrane</location>
        <topology evidence="2">Multi-pass membrane protein</topology>
    </subcellularLocation>
</comment>
<feature type="transmembrane region" description="Helical" evidence="12">
    <location>
        <begin position="281"/>
        <end position="300"/>
    </location>
</feature>
<evidence type="ECO:0000256" key="1">
    <source>
        <dbReference type="ARBA" id="ARBA00001970"/>
    </source>
</evidence>
<keyword evidence="14" id="KW-1185">Reference proteome</keyword>
<keyword evidence="9 12" id="KW-0472">Membrane</keyword>
<comment type="cofactor">
    <cofactor evidence="1">
        <name>heme b</name>
        <dbReference type="ChEBI" id="CHEBI:60344"/>
    </cofactor>
</comment>